<dbReference type="Gene3D" id="1.20.272.10">
    <property type="match status" value="1"/>
</dbReference>
<dbReference type="GO" id="GO:0009360">
    <property type="term" value="C:DNA polymerase III complex"/>
    <property type="evidence" value="ECO:0007669"/>
    <property type="project" value="UniProtKB-UniRule"/>
</dbReference>
<dbReference type="Pfam" id="PF14840">
    <property type="entry name" value="DNA_pol3_delt_C"/>
    <property type="match status" value="1"/>
</dbReference>
<dbReference type="InterPro" id="IPR008921">
    <property type="entry name" value="DNA_pol3_clamp-load_cplx_C"/>
</dbReference>
<dbReference type="SUPFAM" id="SSF48019">
    <property type="entry name" value="post-AAA+ oligomerization domain-like"/>
    <property type="match status" value="1"/>
</dbReference>
<evidence type="ECO:0000259" key="10">
    <source>
        <dbReference type="Pfam" id="PF06144"/>
    </source>
</evidence>
<name>A0AA37WYB5_9GAMM</name>
<keyword evidence="13" id="KW-1185">Reference proteome</keyword>
<dbReference type="GO" id="GO:0003887">
    <property type="term" value="F:DNA-directed DNA polymerase activity"/>
    <property type="evidence" value="ECO:0007669"/>
    <property type="project" value="UniProtKB-UniRule"/>
</dbReference>
<feature type="domain" description="DNA polymerase III delta N-terminal" evidence="10">
    <location>
        <begin position="19"/>
        <end position="137"/>
    </location>
</feature>
<dbReference type="PANTHER" id="PTHR34388">
    <property type="entry name" value="DNA POLYMERASE III SUBUNIT DELTA"/>
    <property type="match status" value="1"/>
</dbReference>
<proteinExistence type="inferred from homology"/>
<dbReference type="Proteomes" id="UP001157439">
    <property type="component" value="Unassembled WGS sequence"/>
</dbReference>
<dbReference type="Pfam" id="PF06144">
    <property type="entry name" value="DNA_pol3_delta"/>
    <property type="match status" value="1"/>
</dbReference>
<keyword evidence="4" id="KW-0548">Nucleotidyltransferase</keyword>
<evidence type="ECO:0000313" key="13">
    <source>
        <dbReference type="Proteomes" id="UP001157439"/>
    </source>
</evidence>
<dbReference type="SUPFAM" id="SSF52540">
    <property type="entry name" value="P-loop containing nucleoside triphosphate hydrolases"/>
    <property type="match status" value="1"/>
</dbReference>
<dbReference type="InterPro" id="IPR032780">
    <property type="entry name" value="DNA_pol3_delt_C"/>
</dbReference>
<keyword evidence="5" id="KW-0235">DNA replication</keyword>
<protein>
    <recommendedName>
        <fullName evidence="2 9">DNA polymerase III subunit delta</fullName>
        <ecNumber evidence="1 9">2.7.7.7</ecNumber>
    </recommendedName>
</protein>
<evidence type="ECO:0000256" key="4">
    <source>
        <dbReference type="ARBA" id="ARBA00022695"/>
    </source>
</evidence>
<evidence type="ECO:0000256" key="3">
    <source>
        <dbReference type="ARBA" id="ARBA00022679"/>
    </source>
</evidence>
<dbReference type="InterPro" id="IPR010372">
    <property type="entry name" value="DNA_pol3_delta_N"/>
</dbReference>
<gene>
    <name evidence="12" type="primary">holA</name>
    <name evidence="12" type="ORF">GCM10007894_15470</name>
</gene>
<evidence type="ECO:0000259" key="11">
    <source>
        <dbReference type="Pfam" id="PF14840"/>
    </source>
</evidence>
<sequence length="343" mass="38782">MRIFANQLQQHLQPLKPVYLIFGDDPFIQDQAILAIRAAARKQGFEERVQLSQDASFSWSDLTEEWNALSLFSSKRLFELELPTSKPGKDGSSALLQLLSTPNPDQVLLIHGPKIAPESTKTKWFKSLDKLGVYLPCVTPEGAQFDRWLANQVSQQQLQLTADAKQILNAMYEGNLVAADQAIKQLKLLAPTSVITQQQVEQWLDDQSRFSVFQLTDCLLQGSQSRALHIVKQLQAEGVASQIVLWHINNELSRLTQLKSAQDTNQSLQGLWHPLKIWEKRRPLYQQALSRLSFAQIQAMLAYASNVETDSKFFGEESWAALAHLCLLFDPKAHQQLTPMALH</sequence>
<dbReference type="InterPro" id="IPR005790">
    <property type="entry name" value="DNA_polIII_delta"/>
</dbReference>
<dbReference type="InterPro" id="IPR027417">
    <property type="entry name" value="P-loop_NTPase"/>
</dbReference>
<comment type="caution">
    <text evidence="12">The sequence shown here is derived from an EMBL/GenBank/DDBJ whole genome shotgun (WGS) entry which is preliminary data.</text>
</comment>
<feature type="domain" description="DNA polymerase III subunit delta C-terminal" evidence="11">
    <location>
        <begin position="213"/>
        <end position="333"/>
    </location>
</feature>
<accession>A0AA37WYB5</accession>
<dbReference type="EC" id="2.7.7.7" evidence="1 9"/>
<comment type="similarity">
    <text evidence="7">Belongs to the DNA polymerase HolA subunit family.</text>
</comment>
<reference evidence="12 13" key="1">
    <citation type="journal article" date="2014" name="Int. J. Syst. Evol. Microbiol.">
        <title>Complete genome sequence of Corynebacterium casei LMG S-19264T (=DSM 44701T), isolated from a smear-ripened cheese.</title>
        <authorList>
            <consortium name="US DOE Joint Genome Institute (JGI-PGF)"/>
            <person name="Walter F."/>
            <person name="Albersmeier A."/>
            <person name="Kalinowski J."/>
            <person name="Ruckert C."/>
        </authorList>
    </citation>
    <scope>NUCLEOTIDE SEQUENCE [LARGE SCALE GENOMIC DNA]</scope>
    <source>
        <strain evidence="12 13">NBRC 112785</strain>
    </source>
</reference>
<organism evidence="12 13">
    <name type="scientific">Paraferrimonas haliotis</name>
    <dbReference type="NCBI Taxonomy" id="2013866"/>
    <lineage>
        <taxon>Bacteria</taxon>
        <taxon>Pseudomonadati</taxon>
        <taxon>Pseudomonadota</taxon>
        <taxon>Gammaproteobacteria</taxon>
        <taxon>Alteromonadales</taxon>
        <taxon>Ferrimonadaceae</taxon>
        <taxon>Paraferrimonas</taxon>
    </lineage>
</organism>
<comment type="catalytic activity">
    <reaction evidence="8">
        <text>DNA(n) + a 2'-deoxyribonucleoside 5'-triphosphate = DNA(n+1) + diphosphate</text>
        <dbReference type="Rhea" id="RHEA:22508"/>
        <dbReference type="Rhea" id="RHEA-COMP:17339"/>
        <dbReference type="Rhea" id="RHEA-COMP:17340"/>
        <dbReference type="ChEBI" id="CHEBI:33019"/>
        <dbReference type="ChEBI" id="CHEBI:61560"/>
        <dbReference type="ChEBI" id="CHEBI:173112"/>
        <dbReference type="EC" id="2.7.7.7"/>
    </reaction>
</comment>
<dbReference type="AlphaFoldDB" id="A0AA37WYB5"/>
<dbReference type="NCBIfam" id="TIGR01128">
    <property type="entry name" value="holA"/>
    <property type="match status" value="1"/>
</dbReference>
<dbReference type="RefSeq" id="WP_095500461.1">
    <property type="nucleotide sequence ID" value="NZ_BSPO01000003.1"/>
</dbReference>
<dbReference type="Gene3D" id="1.10.8.60">
    <property type="match status" value="1"/>
</dbReference>
<evidence type="ECO:0000256" key="5">
    <source>
        <dbReference type="ARBA" id="ARBA00022705"/>
    </source>
</evidence>
<keyword evidence="3" id="KW-0808">Transferase</keyword>
<evidence type="ECO:0000313" key="12">
    <source>
        <dbReference type="EMBL" id="GLS83570.1"/>
    </source>
</evidence>
<dbReference type="EMBL" id="BSPO01000003">
    <property type="protein sequence ID" value="GLS83570.1"/>
    <property type="molecule type" value="Genomic_DNA"/>
</dbReference>
<evidence type="ECO:0000256" key="2">
    <source>
        <dbReference type="ARBA" id="ARBA00017703"/>
    </source>
</evidence>
<dbReference type="GO" id="GO:0003677">
    <property type="term" value="F:DNA binding"/>
    <property type="evidence" value="ECO:0007669"/>
    <property type="project" value="InterPro"/>
</dbReference>
<evidence type="ECO:0000256" key="6">
    <source>
        <dbReference type="ARBA" id="ARBA00022932"/>
    </source>
</evidence>
<dbReference type="PANTHER" id="PTHR34388:SF1">
    <property type="entry name" value="DNA POLYMERASE III SUBUNIT DELTA"/>
    <property type="match status" value="1"/>
</dbReference>
<evidence type="ECO:0000256" key="7">
    <source>
        <dbReference type="ARBA" id="ARBA00034754"/>
    </source>
</evidence>
<evidence type="ECO:0000256" key="8">
    <source>
        <dbReference type="ARBA" id="ARBA00049244"/>
    </source>
</evidence>
<dbReference type="CDD" id="cd18138">
    <property type="entry name" value="HLD_clamp_pol_III_delta"/>
    <property type="match status" value="1"/>
</dbReference>
<evidence type="ECO:0000256" key="1">
    <source>
        <dbReference type="ARBA" id="ARBA00012417"/>
    </source>
</evidence>
<dbReference type="Gene3D" id="3.40.50.300">
    <property type="entry name" value="P-loop containing nucleotide triphosphate hydrolases"/>
    <property type="match status" value="1"/>
</dbReference>
<keyword evidence="6" id="KW-0239">DNA-directed DNA polymerase</keyword>
<dbReference type="GO" id="GO:0006261">
    <property type="term" value="P:DNA-templated DNA replication"/>
    <property type="evidence" value="ECO:0007669"/>
    <property type="project" value="TreeGrafter"/>
</dbReference>
<evidence type="ECO:0000256" key="9">
    <source>
        <dbReference type="NCBIfam" id="TIGR01128"/>
    </source>
</evidence>